<gene>
    <name evidence="1" type="ORF">TCAL_17056</name>
</gene>
<dbReference type="Proteomes" id="UP000318571">
    <property type="component" value="Chromosome 6"/>
</dbReference>
<dbReference type="EMBL" id="VCGU01000002">
    <property type="protein sequence ID" value="TRY79782.1"/>
    <property type="molecule type" value="Genomic_DNA"/>
</dbReference>
<name>A0A553PQ18_TIGCA</name>
<evidence type="ECO:0000313" key="1">
    <source>
        <dbReference type="EMBL" id="TRY79782.1"/>
    </source>
</evidence>
<evidence type="ECO:0000313" key="2">
    <source>
        <dbReference type="Proteomes" id="UP000318571"/>
    </source>
</evidence>
<dbReference type="AlphaFoldDB" id="A0A553PQ18"/>
<accession>A0A553PQ18</accession>
<keyword evidence="2" id="KW-1185">Reference proteome</keyword>
<reference evidence="1 2" key="1">
    <citation type="journal article" date="2018" name="Nat. Ecol. Evol.">
        <title>Genomic signatures of mitonuclear coevolution across populations of Tigriopus californicus.</title>
        <authorList>
            <person name="Barreto F.S."/>
            <person name="Watson E.T."/>
            <person name="Lima T.G."/>
            <person name="Willett C.S."/>
            <person name="Edmands S."/>
            <person name="Li W."/>
            <person name="Burton R.S."/>
        </authorList>
    </citation>
    <scope>NUCLEOTIDE SEQUENCE [LARGE SCALE GENOMIC DNA]</scope>
    <source>
        <strain evidence="1 2">San Diego</strain>
    </source>
</reference>
<comment type="caution">
    <text evidence="1">The sequence shown here is derived from an EMBL/GenBank/DDBJ whole genome shotgun (WGS) entry which is preliminary data.</text>
</comment>
<protein>
    <submittedName>
        <fullName evidence="1">Uncharacterized protein</fullName>
    </submittedName>
</protein>
<proteinExistence type="predicted"/>
<organism evidence="1 2">
    <name type="scientific">Tigriopus californicus</name>
    <name type="common">Marine copepod</name>
    <dbReference type="NCBI Taxonomy" id="6832"/>
    <lineage>
        <taxon>Eukaryota</taxon>
        <taxon>Metazoa</taxon>
        <taxon>Ecdysozoa</taxon>
        <taxon>Arthropoda</taxon>
        <taxon>Crustacea</taxon>
        <taxon>Multicrustacea</taxon>
        <taxon>Hexanauplia</taxon>
        <taxon>Copepoda</taxon>
        <taxon>Harpacticoida</taxon>
        <taxon>Harpacticidae</taxon>
        <taxon>Tigriopus</taxon>
    </lineage>
</organism>
<sequence length="110" mass="12810">MKPLAEYEHFHLQKRQLFPENTTSPLQFHVDYQQSALEEECWVLCQPKFLSYVEASAPIFGETDWAISTWKVELSASVFRKDNAPLKNQTTLELKCIPEKALFLVCNKFV</sequence>